<dbReference type="GO" id="GO:0046279">
    <property type="term" value="P:3,4-dihydroxybenzoate biosynthetic process"/>
    <property type="evidence" value="ECO:0007669"/>
    <property type="project" value="TreeGrafter"/>
</dbReference>
<dbReference type="Pfam" id="PF01487">
    <property type="entry name" value="DHquinase_I"/>
    <property type="match status" value="1"/>
</dbReference>
<evidence type="ECO:0000256" key="4">
    <source>
        <dbReference type="HAMAP-Rule" id="MF_00214"/>
    </source>
</evidence>
<dbReference type="GO" id="GO:0003855">
    <property type="term" value="F:3-dehydroquinate dehydratase activity"/>
    <property type="evidence" value="ECO:0007669"/>
    <property type="project" value="UniProtKB-UniRule"/>
</dbReference>
<feature type="binding site" evidence="4">
    <location>
        <position position="73"/>
    </location>
    <ligand>
        <name>3-dehydroquinate</name>
        <dbReference type="ChEBI" id="CHEBI:32364"/>
    </ligand>
</feature>
<dbReference type="NCBIfam" id="TIGR01093">
    <property type="entry name" value="aroD"/>
    <property type="match status" value="1"/>
</dbReference>
<protein>
    <recommendedName>
        <fullName evidence="4">3-dehydroquinate dehydratase</fullName>
        <shortName evidence="4">3-dehydroquinase</shortName>
        <ecNumber evidence="4">4.2.1.10</ecNumber>
    </recommendedName>
    <alternativeName>
        <fullName evidence="4">Type I DHQase</fullName>
    </alternativeName>
    <alternativeName>
        <fullName evidence="4">Type I dehydroquinase</fullName>
        <shortName evidence="4">DHQ1</shortName>
    </alternativeName>
</protein>
<keyword evidence="4" id="KW-0057">Aromatic amino acid biosynthesis</keyword>
<dbReference type="GO" id="GO:0008652">
    <property type="term" value="P:amino acid biosynthetic process"/>
    <property type="evidence" value="ECO:0007669"/>
    <property type="project" value="UniProtKB-KW"/>
</dbReference>
<feature type="active site" description="Proton donor/acceptor" evidence="4">
    <location>
        <position position="132"/>
    </location>
</feature>
<dbReference type="InterPro" id="IPR001381">
    <property type="entry name" value="DHquinase_I"/>
</dbReference>
<evidence type="ECO:0000313" key="5">
    <source>
        <dbReference type="EMBL" id="TVP41646.1"/>
    </source>
</evidence>
<feature type="active site" description="Schiff-base intermediate with substrate" evidence="4">
    <location>
        <position position="158"/>
    </location>
</feature>
<comment type="similarity">
    <text evidence="4">Belongs to the type-I 3-dehydroquinase family.</text>
</comment>
<comment type="caution">
    <text evidence="5">The sequence shown here is derived from an EMBL/GenBank/DDBJ whole genome shotgun (WGS) entry which is preliminary data.</text>
</comment>
<dbReference type="InterPro" id="IPR050146">
    <property type="entry name" value="Type-I_3-dehydroquinase"/>
</dbReference>
<comment type="caution">
    <text evidence="4">Lacks conserved residue(s) required for the propagation of feature annotation.</text>
</comment>
<dbReference type="OrthoDB" id="34329at2157"/>
<dbReference type="AlphaFoldDB" id="A0A557SYG3"/>
<organism evidence="5 6">
    <name type="scientific">Candidatus Nitrosocosmicus arcticus</name>
    <dbReference type="NCBI Taxonomy" id="2035267"/>
    <lineage>
        <taxon>Archaea</taxon>
        <taxon>Nitrososphaerota</taxon>
        <taxon>Nitrososphaeria</taxon>
        <taxon>Nitrososphaerales</taxon>
        <taxon>Nitrososphaeraceae</taxon>
        <taxon>Candidatus Nitrosocosmicus</taxon>
    </lineage>
</organism>
<reference evidence="5 6" key="1">
    <citation type="journal article" date="2019" name="Front. Microbiol.">
        <title>Ammonia Oxidation by the Arctic Terrestrial Thaumarchaeote Candidatus Nitrosocosmicus arcticus Is Stimulated by Increasing Temperatures.</title>
        <authorList>
            <person name="Alves R.J.E."/>
            <person name="Kerou M."/>
            <person name="Zappe A."/>
            <person name="Bittner R."/>
            <person name="Abby S.S."/>
            <person name="Schmidt H.A."/>
            <person name="Pfeifer K."/>
            <person name="Schleper C."/>
        </authorList>
    </citation>
    <scope>NUCLEOTIDE SEQUENCE [LARGE SCALE GENOMIC DNA]</scope>
    <source>
        <strain evidence="5 6">Kfb</strain>
    </source>
</reference>
<dbReference type="RefSeq" id="WP_144728248.1">
    <property type="nucleotide sequence ID" value="NZ_ML675578.1"/>
</dbReference>
<feature type="binding site" evidence="4">
    <location>
        <position position="198"/>
    </location>
    <ligand>
        <name>3-dehydroquinate</name>
        <dbReference type="ChEBI" id="CHEBI:32364"/>
    </ligand>
</feature>
<proteinExistence type="inferred from homology"/>
<feature type="binding site" evidence="4">
    <location>
        <begin position="42"/>
        <end position="44"/>
    </location>
    <ligand>
        <name>3-dehydroquinate</name>
        <dbReference type="ChEBI" id="CHEBI:32364"/>
    </ligand>
</feature>
<dbReference type="EC" id="4.2.1.10" evidence="4"/>
<feature type="binding site" evidence="4">
    <location>
        <position position="10"/>
    </location>
    <ligand>
        <name>3-dehydroquinate</name>
        <dbReference type="ChEBI" id="CHEBI:32364"/>
    </ligand>
</feature>
<comment type="pathway">
    <text evidence="4">Metabolic intermediate biosynthesis; chorismate biosynthesis; chorismate from D-erythrose 4-phosphate and phosphoenolpyruvate: step 3/7.</text>
</comment>
<comment type="subunit">
    <text evidence="4">Homodimer.</text>
</comment>
<feature type="binding site" evidence="4">
    <location>
        <position position="222"/>
    </location>
    <ligand>
        <name>3-dehydroquinate</name>
        <dbReference type="ChEBI" id="CHEBI:32364"/>
    </ligand>
</feature>
<keyword evidence="4" id="KW-0028">Amino-acid biosynthesis</keyword>
<name>A0A557SYG3_9ARCH</name>
<evidence type="ECO:0000256" key="3">
    <source>
        <dbReference type="ARBA" id="ARBA00023270"/>
    </source>
</evidence>
<evidence type="ECO:0000256" key="2">
    <source>
        <dbReference type="ARBA" id="ARBA00023239"/>
    </source>
</evidence>
<accession>A0A557SYG3</accession>
<dbReference type="SUPFAM" id="SSF51569">
    <property type="entry name" value="Aldolase"/>
    <property type="match status" value="1"/>
</dbReference>
<dbReference type="UniPathway" id="UPA00053">
    <property type="reaction ID" value="UER00086"/>
</dbReference>
<sequence length="240" mass="27129">MSTHRKLCASIPITKDIDSSEDLVMTVSKIDEALNKGVDIIECRFDYLSSFENLDHYLDILSIYKAKCIYTIRPENEGGKFSNDPKKRADIITKFIQRKPLFVDIEYNLISNNDSIADLVENENTQILVSWHDFSHTPEFDHLLEQVKNMTIYSPFVKIVTTARTIDDSIKILMIYRSIDTHINLIAFAMGELGVLSRVLCTVVGDAPFTYASIGAALAPGQLSIDQMKSINKLFKSKLV</sequence>
<dbReference type="PANTHER" id="PTHR43699">
    <property type="entry name" value="3-DEHYDROQUINATE DEHYDRATASE"/>
    <property type="match status" value="1"/>
</dbReference>
<evidence type="ECO:0000256" key="1">
    <source>
        <dbReference type="ARBA" id="ARBA00001864"/>
    </source>
</evidence>
<comment type="function">
    <text evidence="4">Involved in the third step of the chorismate pathway, which leads to the biosynthesis of aromatic amino acids. Catalyzes the cis-dehydration of 3-dehydroquinate (DHQ) and introduces the first double bond of the aromatic ring to yield 3-dehydroshikimate.</text>
</comment>
<dbReference type="EMBL" id="VOAH01000001">
    <property type="protein sequence ID" value="TVP41646.1"/>
    <property type="molecule type" value="Genomic_DNA"/>
</dbReference>
<dbReference type="Proteomes" id="UP000315289">
    <property type="component" value="Unassembled WGS sequence"/>
</dbReference>
<dbReference type="InterPro" id="IPR013785">
    <property type="entry name" value="Aldolase_TIM"/>
</dbReference>
<keyword evidence="6" id="KW-1185">Reference proteome</keyword>
<dbReference type="CDD" id="cd00502">
    <property type="entry name" value="DHQase_I"/>
    <property type="match status" value="1"/>
</dbReference>
<dbReference type="HAMAP" id="MF_00214">
    <property type="entry name" value="AroD"/>
    <property type="match status" value="1"/>
</dbReference>
<dbReference type="GO" id="GO:0009073">
    <property type="term" value="P:aromatic amino acid family biosynthetic process"/>
    <property type="evidence" value="ECO:0007669"/>
    <property type="project" value="UniProtKB-KW"/>
</dbReference>
<keyword evidence="2 4" id="KW-0456">Lyase</keyword>
<comment type="catalytic activity">
    <reaction evidence="1 4">
        <text>3-dehydroquinate = 3-dehydroshikimate + H2O</text>
        <dbReference type="Rhea" id="RHEA:21096"/>
        <dbReference type="ChEBI" id="CHEBI:15377"/>
        <dbReference type="ChEBI" id="CHEBI:16630"/>
        <dbReference type="ChEBI" id="CHEBI:32364"/>
        <dbReference type="EC" id="4.2.1.10"/>
    </reaction>
</comment>
<gene>
    <name evidence="4 5" type="primary">aroD</name>
    <name evidence="5" type="ORF">NARC_10052</name>
</gene>
<dbReference type="PANTHER" id="PTHR43699:SF1">
    <property type="entry name" value="3-DEHYDROQUINATE DEHYDRATASE"/>
    <property type="match status" value="1"/>
</dbReference>
<evidence type="ECO:0000313" key="6">
    <source>
        <dbReference type="Proteomes" id="UP000315289"/>
    </source>
</evidence>
<keyword evidence="3 4" id="KW-0704">Schiff base</keyword>
<dbReference type="GO" id="GO:0009423">
    <property type="term" value="P:chorismate biosynthetic process"/>
    <property type="evidence" value="ECO:0007669"/>
    <property type="project" value="UniProtKB-UniRule"/>
</dbReference>
<dbReference type="Gene3D" id="3.20.20.70">
    <property type="entry name" value="Aldolase class I"/>
    <property type="match status" value="1"/>
</dbReference>